<feature type="transmembrane region" description="Helical" evidence="1">
    <location>
        <begin position="108"/>
        <end position="126"/>
    </location>
</feature>
<proteinExistence type="predicted"/>
<dbReference type="AlphaFoldDB" id="A0A1I0VIA2"/>
<sequence length="131" mass="15445">MEFQLNTIGYLLIMLSLIHIIFPKYFNWKEELNHLSLINKQVMQIHTFFIALTVLLMGILCVTSATEIITTPFGKKISFGLGLFWFCRLLIQFFGYSSKLWKGKIFETIVHIVFSTLWIYLSYTFFKITLN</sequence>
<dbReference type="RefSeq" id="WP_091473430.1">
    <property type="nucleotide sequence ID" value="NZ_FOJT01000001.1"/>
</dbReference>
<feature type="transmembrane region" description="Helical" evidence="1">
    <location>
        <begin position="45"/>
        <end position="65"/>
    </location>
</feature>
<feature type="transmembrane region" description="Helical" evidence="1">
    <location>
        <begin position="77"/>
        <end position="96"/>
    </location>
</feature>
<accession>A0A1I0VIA2</accession>
<dbReference type="STRING" id="498292.SAMN05660845_0418"/>
<protein>
    <submittedName>
        <fullName evidence="2">Uncharacterized protein</fullName>
    </submittedName>
</protein>
<evidence type="ECO:0000256" key="1">
    <source>
        <dbReference type="SAM" id="Phobius"/>
    </source>
</evidence>
<keyword evidence="1" id="KW-0812">Transmembrane</keyword>
<gene>
    <name evidence="2" type="ORF">SAMN05660845_0418</name>
</gene>
<organism evidence="2 3">
    <name type="scientific">Flavobacterium swingsii</name>
    <dbReference type="NCBI Taxonomy" id="498292"/>
    <lineage>
        <taxon>Bacteria</taxon>
        <taxon>Pseudomonadati</taxon>
        <taxon>Bacteroidota</taxon>
        <taxon>Flavobacteriia</taxon>
        <taxon>Flavobacteriales</taxon>
        <taxon>Flavobacteriaceae</taxon>
        <taxon>Flavobacterium</taxon>
    </lineage>
</organism>
<keyword evidence="1" id="KW-0472">Membrane</keyword>
<keyword evidence="1" id="KW-1133">Transmembrane helix</keyword>
<evidence type="ECO:0000313" key="3">
    <source>
        <dbReference type="Proteomes" id="UP000199604"/>
    </source>
</evidence>
<dbReference type="EMBL" id="FOJT01000001">
    <property type="protein sequence ID" value="SFA76219.1"/>
    <property type="molecule type" value="Genomic_DNA"/>
</dbReference>
<dbReference type="OrthoDB" id="670562at2"/>
<feature type="transmembrane region" description="Helical" evidence="1">
    <location>
        <begin position="7"/>
        <end position="25"/>
    </location>
</feature>
<keyword evidence="3" id="KW-1185">Reference proteome</keyword>
<name>A0A1I0VIA2_9FLAO</name>
<dbReference type="Proteomes" id="UP000199604">
    <property type="component" value="Unassembled WGS sequence"/>
</dbReference>
<evidence type="ECO:0000313" key="2">
    <source>
        <dbReference type="EMBL" id="SFA76219.1"/>
    </source>
</evidence>
<reference evidence="3" key="1">
    <citation type="submission" date="2016-10" db="EMBL/GenBank/DDBJ databases">
        <authorList>
            <person name="Varghese N."/>
            <person name="Submissions S."/>
        </authorList>
    </citation>
    <scope>NUCLEOTIDE SEQUENCE [LARGE SCALE GENOMIC DNA]</scope>
    <source>
        <strain evidence="3">DSM 21789</strain>
    </source>
</reference>